<organism evidence="2">
    <name type="scientific">Tanacetum cinerariifolium</name>
    <name type="common">Dalmatian daisy</name>
    <name type="synonym">Chrysanthemum cinerariifolium</name>
    <dbReference type="NCBI Taxonomy" id="118510"/>
    <lineage>
        <taxon>Eukaryota</taxon>
        <taxon>Viridiplantae</taxon>
        <taxon>Streptophyta</taxon>
        <taxon>Embryophyta</taxon>
        <taxon>Tracheophyta</taxon>
        <taxon>Spermatophyta</taxon>
        <taxon>Magnoliopsida</taxon>
        <taxon>eudicotyledons</taxon>
        <taxon>Gunneridae</taxon>
        <taxon>Pentapetalae</taxon>
        <taxon>asterids</taxon>
        <taxon>campanulids</taxon>
        <taxon>Asterales</taxon>
        <taxon>Asteraceae</taxon>
        <taxon>Asteroideae</taxon>
        <taxon>Anthemideae</taxon>
        <taxon>Anthemidinae</taxon>
        <taxon>Tanacetum</taxon>
    </lineage>
</organism>
<comment type="caution">
    <text evidence="2">The sequence shown here is derived from an EMBL/GenBank/DDBJ whole genome shotgun (WGS) entry which is preliminary data.</text>
</comment>
<accession>A0A699IAA5</accession>
<evidence type="ECO:0000256" key="1">
    <source>
        <dbReference type="SAM" id="MobiDB-lite"/>
    </source>
</evidence>
<reference evidence="2" key="1">
    <citation type="journal article" date="2019" name="Sci. Rep.">
        <title>Draft genome of Tanacetum cinerariifolium, the natural source of mosquito coil.</title>
        <authorList>
            <person name="Yamashiro T."/>
            <person name="Shiraishi A."/>
            <person name="Satake H."/>
            <person name="Nakayama K."/>
        </authorList>
    </citation>
    <scope>NUCLEOTIDE SEQUENCE</scope>
</reference>
<evidence type="ECO:0000313" key="2">
    <source>
        <dbReference type="EMBL" id="GEZ47288.1"/>
    </source>
</evidence>
<sequence>MVLQVQKQDPKSSRDDGSKPLSDDKKKVDEDPRKENECNDQEKEDNVNNTNILIFDFSSDDEDDGAVADMNNLDITIQVSPILTTRIHKDHSLDQVIRDLQSATQIRKMSTNLEKHGFVSTI</sequence>
<feature type="compositionally biased region" description="Basic and acidic residues" evidence="1">
    <location>
        <begin position="8"/>
        <end position="46"/>
    </location>
</feature>
<dbReference type="EMBL" id="BKCJ010283133">
    <property type="protein sequence ID" value="GEZ47288.1"/>
    <property type="molecule type" value="Genomic_DNA"/>
</dbReference>
<gene>
    <name evidence="2" type="ORF">Tci_519261</name>
</gene>
<name>A0A699IAA5_TANCI</name>
<dbReference type="AlphaFoldDB" id="A0A699IAA5"/>
<protein>
    <submittedName>
        <fullName evidence="2">Uncharacterized protein</fullName>
    </submittedName>
</protein>
<feature type="region of interest" description="Disordered" evidence="1">
    <location>
        <begin position="1"/>
        <end position="49"/>
    </location>
</feature>
<proteinExistence type="predicted"/>